<feature type="transmembrane region" description="Helical" evidence="1">
    <location>
        <begin position="29"/>
        <end position="50"/>
    </location>
</feature>
<proteinExistence type="predicted"/>
<gene>
    <name evidence="2" type="ORF">GCM10023169_34530</name>
</gene>
<comment type="caution">
    <text evidence="2">The sequence shown here is derived from an EMBL/GenBank/DDBJ whole genome shotgun (WGS) entry which is preliminary data.</text>
</comment>
<dbReference type="RefSeq" id="WP_345217817.1">
    <property type="nucleotide sequence ID" value="NZ_BAABGN010000013.1"/>
</dbReference>
<name>A0ABP8LLM7_9MICO</name>
<keyword evidence="1" id="KW-1133">Transmembrane helix</keyword>
<keyword evidence="3" id="KW-1185">Reference proteome</keyword>
<feature type="transmembrane region" description="Helical" evidence="1">
    <location>
        <begin position="108"/>
        <end position="133"/>
    </location>
</feature>
<evidence type="ECO:0000313" key="3">
    <source>
        <dbReference type="Proteomes" id="UP001500622"/>
    </source>
</evidence>
<dbReference type="EMBL" id="BAABGN010000013">
    <property type="protein sequence ID" value="GAA4430749.1"/>
    <property type="molecule type" value="Genomic_DNA"/>
</dbReference>
<feature type="transmembrane region" description="Helical" evidence="1">
    <location>
        <begin position="62"/>
        <end position="87"/>
    </location>
</feature>
<evidence type="ECO:0000256" key="1">
    <source>
        <dbReference type="SAM" id="Phobius"/>
    </source>
</evidence>
<protein>
    <submittedName>
        <fullName evidence="2">Uncharacterized protein</fullName>
    </submittedName>
</protein>
<keyword evidence="1" id="KW-0472">Membrane</keyword>
<organism evidence="2 3">
    <name type="scientific">Georgenia halophila</name>
    <dbReference type="NCBI Taxonomy" id="620889"/>
    <lineage>
        <taxon>Bacteria</taxon>
        <taxon>Bacillati</taxon>
        <taxon>Actinomycetota</taxon>
        <taxon>Actinomycetes</taxon>
        <taxon>Micrococcales</taxon>
        <taxon>Bogoriellaceae</taxon>
        <taxon>Georgenia</taxon>
    </lineage>
</organism>
<feature type="transmembrane region" description="Helical" evidence="1">
    <location>
        <begin position="145"/>
        <end position="165"/>
    </location>
</feature>
<accession>A0ABP8LLM7</accession>
<evidence type="ECO:0000313" key="2">
    <source>
        <dbReference type="EMBL" id="GAA4430749.1"/>
    </source>
</evidence>
<keyword evidence="1" id="KW-0812">Transmembrane</keyword>
<sequence length="189" mass="21114">MERLFPWSFFRGHFRSLSDRKETSSRQNWPLTLLVYGLPLAVLILCWQLEQTFQTPVVLQEPGAVLTAAALLTGGALTAFTHLHALRLRLTERINESTQTDRDMLDEVAVHLIMAALASIFTAFVLVLGITFATGNTNGGVMSGPFAWIVFASLTFKALLYWIAFPRLYLTYVRLNDVSSRMSGTESTP</sequence>
<reference evidence="3" key="1">
    <citation type="journal article" date="2019" name="Int. J. Syst. Evol. Microbiol.">
        <title>The Global Catalogue of Microorganisms (GCM) 10K type strain sequencing project: providing services to taxonomists for standard genome sequencing and annotation.</title>
        <authorList>
            <consortium name="The Broad Institute Genomics Platform"/>
            <consortium name="The Broad Institute Genome Sequencing Center for Infectious Disease"/>
            <person name="Wu L."/>
            <person name="Ma J."/>
        </authorList>
    </citation>
    <scope>NUCLEOTIDE SEQUENCE [LARGE SCALE GENOMIC DNA]</scope>
    <source>
        <strain evidence="3">JCM 17810</strain>
    </source>
</reference>
<dbReference type="Proteomes" id="UP001500622">
    <property type="component" value="Unassembled WGS sequence"/>
</dbReference>